<evidence type="ECO:0000313" key="2">
    <source>
        <dbReference type="Proteomes" id="UP000007875"/>
    </source>
</evidence>
<dbReference type="Proteomes" id="UP000007875">
    <property type="component" value="Unassembled WGS sequence"/>
</dbReference>
<organism evidence="1 2">
    <name type="scientific">Ciona savignyi</name>
    <name type="common">Pacific transparent sea squirt</name>
    <dbReference type="NCBI Taxonomy" id="51511"/>
    <lineage>
        <taxon>Eukaryota</taxon>
        <taxon>Metazoa</taxon>
        <taxon>Chordata</taxon>
        <taxon>Tunicata</taxon>
        <taxon>Ascidiacea</taxon>
        <taxon>Phlebobranchia</taxon>
        <taxon>Cionidae</taxon>
        <taxon>Ciona</taxon>
    </lineage>
</organism>
<name>H2Y8L3_CIOSA</name>
<keyword evidence="2" id="KW-1185">Reference proteome</keyword>
<dbReference type="AlphaFoldDB" id="H2Y8L3"/>
<dbReference type="InParanoid" id="H2Y8L3"/>
<dbReference type="HOGENOM" id="CLU_2782364_0_0_1"/>
<accession>H2Y8L3</accession>
<sequence>FIGLVQDLSVLTVLTNATSKVGKTKFFKQQICIVLKITKSSSCLNSEKDSYIMLNSNTNPQVCATGSLF</sequence>
<protein>
    <submittedName>
        <fullName evidence="1">Uncharacterized protein</fullName>
    </submittedName>
</protein>
<reference evidence="1" key="2">
    <citation type="submission" date="2025-08" db="UniProtKB">
        <authorList>
            <consortium name="Ensembl"/>
        </authorList>
    </citation>
    <scope>IDENTIFICATION</scope>
</reference>
<reference evidence="1" key="3">
    <citation type="submission" date="2025-09" db="UniProtKB">
        <authorList>
            <consortium name="Ensembl"/>
        </authorList>
    </citation>
    <scope>IDENTIFICATION</scope>
</reference>
<evidence type="ECO:0000313" key="1">
    <source>
        <dbReference type="Ensembl" id="ENSCSAVP00000001661.1"/>
    </source>
</evidence>
<reference evidence="2" key="1">
    <citation type="submission" date="2003-08" db="EMBL/GenBank/DDBJ databases">
        <authorList>
            <person name="Birren B."/>
            <person name="Nusbaum C."/>
            <person name="Abebe A."/>
            <person name="Abouelleil A."/>
            <person name="Adekoya E."/>
            <person name="Ait-zahra M."/>
            <person name="Allen N."/>
            <person name="Allen T."/>
            <person name="An P."/>
            <person name="Anderson M."/>
            <person name="Anderson S."/>
            <person name="Arachchi H."/>
            <person name="Armbruster J."/>
            <person name="Bachantsang P."/>
            <person name="Baldwin J."/>
            <person name="Barry A."/>
            <person name="Bayul T."/>
            <person name="Blitshsteyn B."/>
            <person name="Bloom T."/>
            <person name="Blye J."/>
            <person name="Boguslavskiy L."/>
            <person name="Borowsky M."/>
            <person name="Boukhgalter B."/>
            <person name="Brunache A."/>
            <person name="Butler J."/>
            <person name="Calixte N."/>
            <person name="Calvo S."/>
            <person name="Camarata J."/>
            <person name="Campo K."/>
            <person name="Chang J."/>
            <person name="Cheshatsang Y."/>
            <person name="Citroen M."/>
            <person name="Collymore A."/>
            <person name="Considine T."/>
            <person name="Cook A."/>
            <person name="Cooke P."/>
            <person name="Corum B."/>
            <person name="Cuomo C."/>
            <person name="David R."/>
            <person name="Dawoe T."/>
            <person name="Degray S."/>
            <person name="Dodge S."/>
            <person name="Dooley K."/>
            <person name="Dorje P."/>
            <person name="Dorjee K."/>
            <person name="Dorris L."/>
            <person name="Duffey N."/>
            <person name="Dupes A."/>
            <person name="Elkins T."/>
            <person name="Engels R."/>
            <person name="Erickson J."/>
            <person name="Farina A."/>
            <person name="Faro S."/>
            <person name="Ferreira P."/>
            <person name="Fischer H."/>
            <person name="Fitzgerald M."/>
            <person name="Foley K."/>
            <person name="Gage D."/>
            <person name="Galagan J."/>
            <person name="Gearin G."/>
            <person name="Gnerre S."/>
            <person name="Gnirke A."/>
            <person name="Goyette A."/>
            <person name="Graham J."/>
            <person name="Grandbois E."/>
            <person name="Gyaltsen K."/>
            <person name="Hafez N."/>
            <person name="Hagopian D."/>
            <person name="Hagos B."/>
            <person name="Hall J."/>
            <person name="Hatcher B."/>
            <person name="Heller A."/>
            <person name="Higgins H."/>
            <person name="Honan T."/>
            <person name="Horn A."/>
            <person name="Houde N."/>
            <person name="Hughes L."/>
            <person name="Hulme W."/>
            <person name="Husby E."/>
            <person name="Iliev I."/>
            <person name="Jaffe D."/>
            <person name="Jones C."/>
            <person name="Kamal M."/>
            <person name="Kamat A."/>
            <person name="Kamvysselis M."/>
            <person name="Karlsson E."/>
            <person name="Kells C."/>
            <person name="Kieu A."/>
            <person name="Kisner P."/>
            <person name="Kodira C."/>
            <person name="Kulbokas E."/>
            <person name="Labutti K."/>
            <person name="Lama D."/>
            <person name="Landers T."/>
            <person name="Leger J."/>
            <person name="Levine S."/>
            <person name="Lewis D."/>
            <person name="Lewis T."/>
            <person name="Lindblad-toh K."/>
            <person name="Liu X."/>
            <person name="Lokyitsang T."/>
            <person name="Lokyitsang Y."/>
            <person name="Lucien O."/>
            <person name="Lui A."/>
            <person name="Ma L.J."/>
            <person name="Mabbitt R."/>
            <person name="Macdonald J."/>
            <person name="Maclean C."/>
            <person name="Major J."/>
            <person name="Manning J."/>
            <person name="Marabella R."/>
            <person name="Maru K."/>
            <person name="Matthews C."/>
            <person name="Mauceli E."/>
            <person name="Mccarthy M."/>
            <person name="Mcdonough S."/>
            <person name="Mcghee T."/>
            <person name="Meldrim J."/>
            <person name="Meneus L."/>
            <person name="Mesirov J."/>
            <person name="Mihalev A."/>
            <person name="Mihova T."/>
            <person name="Mikkelsen T."/>
            <person name="Mlenga V."/>
            <person name="Moru K."/>
            <person name="Mozes J."/>
            <person name="Mulrain L."/>
            <person name="Munson G."/>
            <person name="Naylor J."/>
            <person name="Newes C."/>
            <person name="Nguyen C."/>
            <person name="Nguyen N."/>
            <person name="Nguyen T."/>
            <person name="Nicol R."/>
            <person name="Nielsen C."/>
            <person name="Nizzari M."/>
            <person name="Norbu C."/>
            <person name="Norbu N."/>
            <person name="O'donnell P."/>
            <person name="Okoawo O."/>
            <person name="O'leary S."/>
            <person name="Omotosho B."/>
            <person name="O'neill K."/>
            <person name="Osman S."/>
            <person name="Parker S."/>
            <person name="Perrin D."/>
            <person name="Phunkhang P."/>
            <person name="Piqani B."/>
            <person name="Purcell S."/>
            <person name="Rachupka T."/>
            <person name="Ramasamy U."/>
            <person name="Rameau R."/>
            <person name="Ray V."/>
            <person name="Raymond C."/>
            <person name="Retta R."/>
            <person name="Richardson S."/>
            <person name="Rise C."/>
            <person name="Rodriguez J."/>
            <person name="Rogers J."/>
            <person name="Rogov P."/>
            <person name="Rutman M."/>
            <person name="Schupbach R."/>
            <person name="Seaman C."/>
            <person name="Settipalli S."/>
            <person name="Sharpe T."/>
            <person name="Sheridan J."/>
            <person name="Sherpa N."/>
            <person name="Shi J."/>
            <person name="Smirnov S."/>
            <person name="Smith C."/>
            <person name="Sougnez C."/>
            <person name="Spencer B."/>
            <person name="Stalker J."/>
            <person name="Stange-thomann N."/>
            <person name="Stavropoulos S."/>
            <person name="Stetson K."/>
            <person name="Stone C."/>
            <person name="Stone S."/>
            <person name="Stubbs M."/>
            <person name="Talamas J."/>
            <person name="Tchuinga P."/>
            <person name="Tenzing P."/>
            <person name="Tesfaye S."/>
            <person name="Theodore J."/>
            <person name="Thoulutsang Y."/>
            <person name="Topham K."/>
            <person name="Towey S."/>
            <person name="Tsamla T."/>
            <person name="Tsomo N."/>
            <person name="Vallee D."/>
            <person name="Vassiliev H."/>
            <person name="Venkataraman V."/>
            <person name="Vinson J."/>
            <person name="Vo A."/>
            <person name="Wade C."/>
            <person name="Wang S."/>
            <person name="Wangchuk T."/>
            <person name="Wangdi T."/>
            <person name="Whittaker C."/>
            <person name="Wilkinson J."/>
            <person name="Wu Y."/>
            <person name="Wyman D."/>
            <person name="Yadav S."/>
            <person name="Yang S."/>
            <person name="Yang X."/>
            <person name="Yeager S."/>
            <person name="Yee E."/>
            <person name="Young G."/>
            <person name="Zainoun J."/>
            <person name="Zembeck L."/>
            <person name="Zimmer A."/>
            <person name="Zody M."/>
            <person name="Lander E."/>
        </authorList>
    </citation>
    <scope>NUCLEOTIDE SEQUENCE [LARGE SCALE GENOMIC DNA]</scope>
</reference>
<proteinExistence type="predicted"/>
<dbReference type="Ensembl" id="ENSCSAVT00000001688.1">
    <property type="protein sequence ID" value="ENSCSAVP00000001661.1"/>
    <property type="gene ID" value="ENSCSAVG00000000960.1"/>
</dbReference>